<feature type="transmembrane region" description="Helical" evidence="5">
    <location>
        <begin position="87"/>
        <end position="106"/>
    </location>
</feature>
<organism evidence="7 8">
    <name type="scientific">Nocardia speluncae</name>
    <dbReference type="NCBI Taxonomy" id="419477"/>
    <lineage>
        <taxon>Bacteria</taxon>
        <taxon>Bacillati</taxon>
        <taxon>Actinomycetota</taxon>
        <taxon>Actinomycetes</taxon>
        <taxon>Mycobacteriales</taxon>
        <taxon>Nocardiaceae</taxon>
        <taxon>Nocardia</taxon>
    </lineage>
</organism>
<dbReference type="InterPro" id="IPR011701">
    <property type="entry name" value="MFS"/>
</dbReference>
<dbReference type="Proteomes" id="UP000565715">
    <property type="component" value="Unassembled WGS sequence"/>
</dbReference>
<dbReference type="Pfam" id="PF07690">
    <property type="entry name" value="MFS_1"/>
    <property type="match status" value="1"/>
</dbReference>
<feature type="transmembrane region" description="Helical" evidence="5">
    <location>
        <begin position="340"/>
        <end position="358"/>
    </location>
</feature>
<dbReference type="PANTHER" id="PTHR42718">
    <property type="entry name" value="MAJOR FACILITATOR SUPERFAMILY MULTIDRUG TRANSPORTER MFSC"/>
    <property type="match status" value="1"/>
</dbReference>
<keyword evidence="4 5" id="KW-0472">Membrane</keyword>
<feature type="transmembrane region" description="Helical" evidence="5">
    <location>
        <begin position="208"/>
        <end position="226"/>
    </location>
</feature>
<feature type="transmembrane region" description="Helical" evidence="5">
    <location>
        <begin position="21"/>
        <end position="45"/>
    </location>
</feature>
<feature type="transmembrane region" description="Helical" evidence="5">
    <location>
        <begin position="274"/>
        <end position="296"/>
    </location>
</feature>
<accession>A0A846XD12</accession>
<dbReference type="RefSeq" id="WP_068043129.1">
    <property type="nucleotide sequence ID" value="NZ_JAAXOO010000003.1"/>
</dbReference>
<evidence type="ECO:0000256" key="4">
    <source>
        <dbReference type="ARBA" id="ARBA00023136"/>
    </source>
</evidence>
<feature type="transmembrane region" description="Helical" evidence="5">
    <location>
        <begin position="477"/>
        <end position="499"/>
    </location>
</feature>
<comment type="subcellular location">
    <subcellularLocation>
        <location evidence="1">Cell membrane</location>
        <topology evidence="1">Multi-pass membrane protein</topology>
    </subcellularLocation>
</comment>
<dbReference type="PROSITE" id="PS50850">
    <property type="entry name" value="MFS"/>
    <property type="match status" value="1"/>
</dbReference>
<dbReference type="EMBL" id="JAAXOO010000003">
    <property type="protein sequence ID" value="NKY34261.1"/>
    <property type="molecule type" value="Genomic_DNA"/>
</dbReference>
<dbReference type="Gene3D" id="1.20.1250.20">
    <property type="entry name" value="MFS general substrate transporter like domains"/>
    <property type="match status" value="1"/>
</dbReference>
<dbReference type="InterPro" id="IPR036259">
    <property type="entry name" value="MFS_trans_sf"/>
</dbReference>
<feature type="transmembrane region" description="Helical" evidence="5">
    <location>
        <begin position="174"/>
        <end position="196"/>
    </location>
</feature>
<feature type="transmembrane region" description="Helical" evidence="5">
    <location>
        <begin position="146"/>
        <end position="168"/>
    </location>
</feature>
<dbReference type="InterPro" id="IPR020846">
    <property type="entry name" value="MFS_dom"/>
</dbReference>
<dbReference type="PRINTS" id="PR01036">
    <property type="entry name" value="TCRTETB"/>
</dbReference>
<keyword evidence="2 5" id="KW-0812">Transmembrane</keyword>
<protein>
    <submittedName>
        <fullName evidence="7">MFS transporter</fullName>
    </submittedName>
</protein>
<evidence type="ECO:0000256" key="1">
    <source>
        <dbReference type="ARBA" id="ARBA00004651"/>
    </source>
</evidence>
<evidence type="ECO:0000259" key="6">
    <source>
        <dbReference type="PROSITE" id="PS50850"/>
    </source>
</evidence>
<dbReference type="CDD" id="cd17321">
    <property type="entry name" value="MFS_MMR_MDR_like"/>
    <property type="match status" value="1"/>
</dbReference>
<feature type="domain" description="Major facilitator superfamily (MFS) profile" evidence="6">
    <location>
        <begin position="21"/>
        <end position="504"/>
    </location>
</feature>
<feature type="transmembrane region" description="Helical" evidence="5">
    <location>
        <begin position="57"/>
        <end position="80"/>
    </location>
</feature>
<evidence type="ECO:0000256" key="3">
    <source>
        <dbReference type="ARBA" id="ARBA00022989"/>
    </source>
</evidence>
<feature type="transmembrane region" description="Helical" evidence="5">
    <location>
        <begin position="308"/>
        <end position="328"/>
    </location>
</feature>
<feature type="transmembrane region" description="Helical" evidence="5">
    <location>
        <begin position="112"/>
        <end position="134"/>
    </location>
</feature>
<reference evidence="7 8" key="1">
    <citation type="submission" date="2020-04" db="EMBL/GenBank/DDBJ databases">
        <title>MicrobeNet Type strains.</title>
        <authorList>
            <person name="Nicholson A.C."/>
        </authorList>
    </citation>
    <scope>NUCLEOTIDE SEQUENCE [LARGE SCALE GENOMIC DNA]</scope>
    <source>
        <strain evidence="7 8">DSM 45078</strain>
    </source>
</reference>
<dbReference type="SUPFAM" id="SSF103473">
    <property type="entry name" value="MFS general substrate transporter"/>
    <property type="match status" value="1"/>
</dbReference>
<name>A0A846XD12_9NOCA</name>
<feature type="transmembrane region" description="Helical" evidence="5">
    <location>
        <begin position="232"/>
        <end position="253"/>
    </location>
</feature>
<sequence length="506" mass="51518">MAGTHSTDKAPAVPTPLRRNLILAVLCLALVAVVGMMASVMVAVPDIAADLGAAEGQLLWIVNAYGITFAGLLLVAGALGDRLGRKAILIAGLLLFAISSAVVVAVDDIGMIIAMRAVAGVGAAAVMPMTLSIITRVFPAGERGRAVGIWSGVTVGGALVGLLTAGALLEIFSWRSIFVFNVVLTGFTLIATVIVPGEGGDGRERVDVGGGLLSMLSVASLVFGMIEGPERGWGSAGIIAAFGLAAVTAAVFVGWELRHPRPLLDPRLFRHGRLASGAVIITSESLAMFGLFFVGLQYLQVIKGYSPFLAALAMMPLAIAAVVFSPVVPKLHTKLGYQSVVVSGMAMIGAGLLVMTTLDADSGYWPIAAGVFLLGAGIAFAATPATEAIMAALPEEKHGVASALNDVTRELGAVLGIALMGSIFSSIYRDRVGAAASQLPPEQARAVGESVTAGVRLGSAPEAPSGLMTGVFDSFQAGMSTALLAGVVVVAAGTAVGHVTGRTRRK</sequence>
<dbReference type="GO" id="GO:0022857">
    <property type="term" value="F:transmembrane transporter activity"/>
    <property type="evidence" value="ECO:0007669"/>
    <property type="project" value="InterPro"/>
</dbReference>
<evidence type="ECO:0000313" key="7">
    <source>
        <dbReference type="EMBL" id="NKY34261.1"/>
    </source>
</evidence>
<keyword evidence="8" id="KW-1185">Reference proteome</keyword>
<comment type="caution">
    <text evidence="7">The sequence shown here is derived from an EMBL/GenBank/DDBJ whole genome shotgun (WGS) entry which is preliminary data.</text>
</comment>
<evidence type="ECO:0000313" key="8">
    <source>
        <dbReference type="Proteomes" id="UP000565715"/>
    </source>
</evidence>
<evidence type="ECO:0000256" key="2">
    <source>
        <dbReference type="ARBA" id="ARBA00022692"/>
    </source>
</evidence>
<dbReference type="GO" id="GO:0005886">
    <property type="term" value="C:plasma membrane"/>
    <property type="evidence" value="ECO:0007669"/>
    <property type="project" value="UniProtKB-SubCell"/>
</dbReference>
<feature type="transmembrane region" description="Helical" evidence="5">
    <location>
        <begin position="364"/>
        <end position="390"/>
    </location>
</feature>
<dbReference type="PANTHER" id="PTHR42718:SF42">
    <property type="entry name" value="EXPORT PROTEIN"/>
    <property type="match status" value="1"/>
</dbReference>
<keyword evidence="3 5" id="KW-1133">Transmembrane helix</keyword>
<dbReference type="Gene3D" id="1.20.1720.10">
    <property type="entry name" value="Multidrug resistance protein D"/>
    <property type="match status" value="1"/>
</dbReference>
<dbReference type="AlphaFoldDB" id="A0A846XD12"/>
<evidence type="ECO:0000256" key="5">
    <source>
        <dbReference type="SAM" id="Phobius"/>
    </source>
</evidence>
<proteinExistence type="predicted"/>
<feature type="transmembrane region" description="Helical" evidence="5">
    <location>
        <begin position="411"/>
        <end position="428"/>
    </location>
</feature>
<gene>
    <name evidence="7" type="ORF">HGA13_14400</name>
</gene>